<evidence type="ECO:0000256" key="1">
    <source>
        <dbReference type="ARBA" id="ARBA00001974"/>
    </source>
</evidence>
<dbReference type="InterPro" id="IPR003953">
    <property type="entry name" value="FAD-dep_OxRdtase_2_FAD-bd"/>
</dbReference>
<evidence type="ECO:0000256" key="2">
    <source>
        <dbReference type="ARBA" id="ARBA00022630"/>
    </source>
</evidence>
<dbReference type="Proteomes" id="UP001297600">
    <property type="component" value="Unassembled WGS sequence"/>
</dbReference>
<feature type="domain" description="FAD-dependent oxidoreductase 2 FAD-binding" evidence="5">
    <location>
        <begin position="35"/>
        <end position="460"/>
    </location>
</feature>
<sequence>MPSFNRRRILAGFAGCALEGVMGLPAASASEAAYDLVIVGAGGAGLTAACIALGAGARRVAVLESEPVVGGSSAICGGLWAVSGTELQRKLHIQDSDERFYQDILEIGQHRNSEEQVRAYIDNNRRQFNWVRSTLGIEARTVVPGAGVERAHAMNPRALVAGLYRRARSMGADIFCSMRAGTLDQDRRSGRICGCQAVKGGKIYNFKSRAGVVLATGGFGRNRAMLAAFSPRMRFVSSISAQGSRGDGLRMARSVGAGLSDMQYLRGSYAFTLNPSTVDDMTLISYYGAVIVNSDSHRFVDESLPYQKIADSVLMQTGGRSWLVFDEKIRKEALAHPFDRHLWEPLSRGRVPSYVIRGRTLKEAAGAAGLDPVELQKSIDAYNVSLKGGHPPRGKLSNADPALLPVAEPPFFIMPATVCLLGTYCGVTIDGHARVLDRKGHVIPGLWAAGEVTGGLHGTTFIMGTGFSKAQVFGRIAALDAIAGAKS</sequence>
<dbReference type="RefSeq" id="WP_237977714.1">
    <property type="nucleotide sequence ID" value="NZ_JAKNCT010000001.1"/>
</dbReference>
<name>A0ABS9MN60_9BURK</name>
<comment type="caution">
    <text evidence="6">The sequence shown here is derived from an EMBL/GenBank/DDBJ whole genome shotgun (WGS) entry which is preliminary data.</text>
</comment>
<dbReference type="Gene3D" id="3.90.700.10">
    <property type="entry name" value="Succinate dehydrogenase/fumarate reductase flavoprotein, catalytic domain"/>
    <property type="match status" value="1"/>
</dbReference>
<evidence type="ECO:0000313" key="7">
    <source>
        <dbReference type="Proteomes" id="UP001297600"/>
    </source>
</evidence>
<gene>
    <name evidence="6" type="ORF">MAF45_01140</name>
</gene>
<reference evidence="6 7" key="1">
    <citation type="submission" date="2022-02" db="EMBL/GenBank/DDBJ databases">
        <title>Mesosutterella porci, a novel member of the family Sutterellaceae from pig feces.</title>
        <authorList>
            <person name="Wylensek D."/>
            <person name="Clavel T."/>
        </authorList>
    </citation>
    <scope>NUCLEOTIDE SEQUENCE [LARGE SCALE GENOMIC DNA]</scope>
    <source>
        <strain evidence="7">oilRF-744-wt-GAM-9</strain>
    </source>
</reference>
<organism evidence="6 7">
    <name type="scientific">Mesosutterella porci</name>
    <dbReference type="NCBI Taxonomy" id="2915351"/>
    <lineage>
        <taxon>Bacteria</taxon>
        <taxon>Pseudomonadati</taxon>
        <taxon>Pseudomonadota</taxon>
        <taxon>Betaproteobacteria</taxon>
        <taxon>Burkholderiales</taxon>
        <taxon>Sutterellaceae</taxon>
        <taxon>Mesosutterella</taxon>
    </lineage>
</organism>
<dbReference type="PROSITE" id="PS51318">
    <property type="entry name" value="TAT"/>
    <property type="match status" value="1"/>
</dbReference>
<dbReference type="Pfam" id="PF00890">
    <property type="entry name" value="FAD_binding_2"/>
    <property type="match status" value="1"/>
</dbReference>
<protein>
    <submittedName>
        <fullName evidence="6">FAD-dependent oxidoreductase</fullName>
    </submittedName>
</protein>
<keyword evidence="4" id="KW-0560">Oxidoreductase</keyword>
<dbReference type="InterPro" id="IPR050315">
    <property type="entry name" value="FAD-oxidoreductase_2"/>
</dbReference>
<dbReference type="PANTHER" id="PTHR43400:SF10">
    <property type="entry name" value="3-OXOSTEROID 1-DEHYDROGENASE"/>
    <property type="match status" value="1"/>
</dbReference>
<keyword evidence="7" id="KW-1185">Reference proteome</keyword>
<dbReference type="SUPFAM" id="SSF51905">
    <property type="entry name" value="FAD/NAD(P)-binding domain"/>
    <property type="match status" value="1"/>
</dbReference>
<comment type="cofactor">
    <cofactor evidence="1">
        <name>FAD</name>
        <dbReference type="ChEBI" id="CHEBI:57692"/>
    </cofactor>
</comment>
<evidence type="ECO:0000256" key="3">
    <source>
        <dbReference type="ARBA" id="ARBA00022827"/>
    </source>
</evidence>
<proteinExistence type="predicted"/>
<dbReference type="SUPFAM" id="SSF56425">
    <property type="entry name" value="Succinate dehydrogenase/fumarate reductase flavoprotein, catalytic domain"/>
    <property type="match status" value="1"/>
</dbReference>
<keyword evidence="3" id="KW-0274">FAD</keyword>
<evidence type="ECO:0000256" key="4">
    <source>
        <dbReference type="ARBA" id="ARBA00023002"/>
    </source>
</evidence>
<dbReference type="PRINTS" id="PR00368">
    <property type="entry name" value="FADPNR"/>
</dbReference>
<keyword evidence="2" id="KW-0285">Flavoprotein</keyword>
<dbReference type="InterPro" id="IPR036188">
    <property type="entry name" value="FAD/NAD-bd_sf"/>
</dbReference>
<evidence type="ECO:0000313" key="6">
    <source>
        <dbReference type="EMBL" id="MCG5030059.1"/>
    </source>
</evidence>
<evidence type="ECO:0000259" key="5">
    <source>
        <dbReference type="Pfam" id="PF00890"/>
    </source>
</evidence>
<dbReference type="InterPro" id="IPR027477">
    <property type="entry name" value="Succ_DH/fumarate_Rdtase_cat_sf"/>
</dbReference>
<dbReference type="InterPro" id="IPR006311">
    <property type="entry name" value="TAT_signal"/>
</dbReference>
<dbReference type="PANTHER" id="PTHR43400">
    <property type="entry name" value="FUMARATE REDUCTASE"/>
    <property type="match status" value="1"/>
</dbReference>
<dbReference type="EMBL" id="JAKNCT010000001">
    <property type="protein sequence ID" value="MCG5030059.1"/>
    <property type="molecule type" value="Genomic_DNA"/>
</dbReference>
<dbReference type="Gene3D" id="3.50.50.60">
    <property type="entry name" value="FAD/NAD(P)-binding domain"/>
    <property type="match status" value="1"/>
</dbReference>
<accession>A0ABS9MN60</accession>